<dbReference type="AlphaFoldDB" id="E4ZST7"/>
<keyword evidence="2" id="KW-1185">Reference proteome</keyword>
<dbReference type="HOGENOM" id="CLU_2320821_0_0_1"/>
<organism evidence="2">
    <name type="scientific">Leptosphaeria maculans (strain JN3 / isolate v23.1.3 / race Av1-4-5-6-7-8)</name>
    <name type="common">Blackleg fungus</name>
    <name type="synonym">Phoma lingam</name>
    <dbReference type="NCBI Taxonomy" id="985895"/>
    <lineage>
        <taxon>Eukaryota</taxon>
        <taxon>Fungi</taxon>
        <taxon>Dikarya</taxon>
        <taxon>Ascomycota</taxon>
        <taxon>Pezizomycotina</taxon>
        <taxon>Dothideomycetes</taxon>
        <taxon>Pleosporomycetidae</taxon>
        <taxon>Pleosporales</taxon>
        <taxon>Pleosporineae</taxon>
        <taxon>Leptosphaeriaceae</taxon>
        <taxon>Plenodomus</taxon>
        <taxon>Plenodomus lingam/Leptosphaeria maculans species complex</taxon>
    </lineage>
</organism>
<evidence type="ECO:0000313" key="1">
    <source>
        <dbReference type="EMBL" id="CBX94525.1"/>
    </source>
</evidence>
<protein>
    <submittedName>
        <fullName evidence="1">Predicted protein</fullName>
    </submittedName>
</protein>
<evidence type="ECO:0000313" key="2">
    <source>
        <dbReference type="Proteomes" id="UP000002668"/>
    </source>
</evidence>
<sequence length="99" mass="11349">MVFTYRNTSWTYRARPAIPTLWVMCPVYLPDGTVVPVTCAASQVRTSRNSQSQSQFPRNTVQFILLKSEMPSKASEYVTRCVCRTQKSCDHTPVRQRTT</sequence>
<name>E4ZST7_LEPMJ</name>
<dbReference type="Proteomes" id="UP000002668">
    <property type="component" value="Genome"/>
</dbReference>
<reference evidence="2" key="1">
    <citation type="journal article" date="2011" name="Nat. Commun.">
        <title>Effector diversification within compartments of the Leptosphaeria maculans genome affected by Repeat-Induced Point mutations.</title>
        <authorList>
            <person name="Rouxel T."/>
            <person name="Grandaubert J."/>
            <person name="Hane J.K."/>
            <person name="Hoede C."/>
            <person name="van de Wouw A.P."/>
            <person name="Couloux A."/>
            <person name="Dominguez V."/>
            <person name="Anthouard V."/>
            <person name="Bally P."/>
            <person name="Bourras S."/>
            <person name="Cozijnsen A.J."/>
            <person name="Ciuffetti L.M."/>
            <person name="Degrave A."/>
            <person name="Dilmaghani A."/>
            <person name="Duret L."/>
            <person name="Fudal I."/>
            <person name="Goodwin S.B."/>
            <person name="Gout L."/>
            <person name="Glaser N."/>
            <person name="Linglin J."/>
            <person name="Kema G.H.J."/>
            <person name="Lapalu N."/>
            <person name="Lawrence C.B."/>
            <person name="May K."/>
            <person name="Meyer M."/>
            <person name="Ollivier B."/>
            <person name="Poulain J."/>
            <person name="Schoch C.L."/>
            <person name="Simon A."/>
            <person name="Spatafora J.W."/>
            <person name="Stachowiak A."/>
            <person name="Turgeon B.G."/>
            <person name="Tyler B.M."/>
            <person name="Vincent D."/>
            <person name="Weissenbach J."/>
            <person name="Amselem J."/>
            <person name="Quesneville H."/>
            <person name="Oliver R.P."/>
            <person name="Wincker P."/>
            <person name="Balesdent M.-H."/>
            <person name="Howlett B.J."/>
        </authorList>
    </citation>
    <scope>NUCLEOTIDE SEQUENCE [LARGE SCALE GENOMIC DNA]</scope>
    <source>
        <strain evidence="2">JN3 / isolate v23.1.3 / race Av1-4-5-6-7-8</strain>
    </source>
</reference>
<accession>E4ZST7</accession>
<gene>
    <name evidence="1" type="ORF">LEMA_P120160.1</name>
</gene>
<dbReference type="EMBL" id="FP929123">
    <property type="protein sequence ID" value="CBX94525.1"/>
    <property type="molecule type" value="Genomic_DNA"/>
</dbReference>
<dbReference type="InParanoid" id="E4ZST7"/>
<proteinExistence type="predicted"/>
<dbReference type="VEuPathDB" id="FungiDB:LEMA_P120160.1"/>